<evidence type="ECO:0000256" key="3">
    <source>
        <dbReference type="ARBA" id="ARBA00023002"/>
    </source>
</evidence>
<comment type="pathway">
    <text evidence="4">Cofactor biosynthesis; (R)-pantothenate biosynthesis; (R)-pantoate from 3-methyl-2-oxobutanoate: step 2/2.</text>
</comment>
<dbReference type="GO" id="GO:0005737">
    <property type="term" value="C:cytoplasm"/>
    <property type="evidence" value="ECO:0007669"/>
    <property type="project" value="TreeGrafter"/>
</dbReference>
<name>Q250Z2_DESHY</name>
<dbReference type="InterPro" id="IPR008927">
    <property type="entry name" value="6-PGluconate_DH-like_C_sf"/>
</dbReference>
<dbReference type="STRING" id="138119.DSY0361"/>
<dbReference type="SUPFAM" id="SSF48179">
    <property type="entry name" value="6-phosphogluconate dehydrogenase C-terminal domain-like"/>
    <property type="match status" value="1"/>
</dbReference>
<dbReference type="InterPro" id="IPR013328">
    <property type="entry name" value="6PGD_dom2"/>
</dbReference>
<dbReference type="EMBL" id="AP008230">
    <property type="protein sequence ID" value="BAE82150.1"/>
    <property type="molecule type" value="Genomic_DNA"/>
</dbReference>
<dbReference type="InterPro" id="IPR036291">
    <property type="entry name" value="NAD(P)-bd_dom_sf"/>
</dbReference>
<keyword evidence="2 4" id="KW-0521">NADP</keyword>
<evidence type="ECO:0000259" key="6">
    <source>
        <dbReference type="Pfam" id="PF08546"/>
    </source>
</evidence>
<evidence type="ECO:0000256" key="1">
    <source>
        <dbReference type="ARBA" id="ARBA00007870"/>
    </source>
</evidence>
<dbReference type="PANTHER" id="PTHR21708">
    <property type="entry name" value="PROBABLE 2-DEHYDROPANTOATE 2-REDUCTASE"/>
    <property type="match status" value="1"/>
</dbReference>
<dbReference type="AlphaFoldDB" id="Q250Z2"/>
<evidence type="ECO:0000313" key="7">
    <source>
        <dbReference type="EMBL" id="BAE82150.1"/>
    </source>
</evidence>
<comment type="similarity">
    <text evidence="1 4">Belongs to the ketopantoate reductase family.</text>
</comment>
<dbReference type="eggNOG" id="COG1893">
    <property type="taxonomic scope" value="Bacteria"/>
</dbReference>
<dbReference type="GO" id="GO:0008677">
    <property type="term" value="F:2-dehydropantoate 2-reductase activity"/>
    <property type="evidence" value="ECO:0007669"/>
    <property type="project" value="UniProtKB-EC"/>
</dbReference>
<dbReference type="Pfam" id="PF08546">
    <property type="entry name" value="ApbA_C"/>
    <property type="match status" value="1"/>
</dbReference>
<comment type="catalytic activity">
    <reaction evidence="4">
        <text>(R)-pantoate + NADP(+) = 2-dehydropantoate + NADPH + H(+)</text>
        <dbReference type="Rhea" id="RHEA:16233"/>
        <dbReference type="ChEBI" id="CHEBI:11561"/>
        <dbReference type="ChEBI" id="CHEBI:15378"/>
        <dbReference type="ChEBI" id="CHEBI:15980"/>
        <dbReference type="ChEBI" id="CHEBI:57783"/>
        <dbReference type="ChEBI" id="CHEBI:58349"/>
        <dbReference type="EC" id="1.1.1.169"/>
    </reaction>
</comment>
<dbReference type="FunFam" id="3.40.50.720:FF:000307">
    <property type="entry name" value="2-dehydropantoate 2-reductase"/>
    <property type="match status" value="1"/>
</dbReference>
<dbReference type="Proteomes" id="UP000001946">
    <property type="component" value="Chromosome"/>
</dbReference>
<comment type="function">
    <text evidence="4">Catalyzes the NADPH-dependent reduction of ketopantoate into pantoic acid.</text>
</comment>
<dbReference type="InterPro" id="IPR051402">
    <property type="entry name" value="KPR-Related"/>
</dbReference>
<sequence length="320" mass="34794">MNCQNSEKKGLETMNITIVGAGATGGYFGARLAASGLNVTFLVREKRAAQLREKGLVIKSVVEDLTLATPQIAINAEDIPACDLVLLGLKNYQLAASLPQLKVLVNRGAKILPFLNGVEHFEILAKELGQENVLGGVCKIISTLDSEGTIHHTSKVHQIIFGELEPSGKEFCLGLEQAMAKANFKVKYTENILNEIWSKYAFIAVFSGVTSAGDLTTDQICAHEATVKVYRRSLEEMKSLADAYGVALSEDFVEQNVEGLPKYAKGSTSSMHQDMRKGLLLEVESLQGAAIRLAGRKNMELPTIETLYGLIKPYEMGSVE</sequence>
<dbReference type="NCBIfam" id="TIGR00745">
    <property type="entry name" value="apbA_panE"/>
    <property type="match status" value="1"/>
</dbReference>
<dbReference type="Gene3D" id="1.10.1040.10">
    <property type="entry name" value="N-(1-d-carboxylethyl)-l-norvaline Dehydrogenase, domain 2"/>
    <property type="match status" value="1"/>
</dbReference>
<protein>
    <recommendedName>
        <fullName evidence="4">2-dehydropantoate 2-reductase</fullName>
        <ecNumber evidence="4">1.1.1.169</ecNumber>
    </recommendedName>
    <alternativeName>
        <fullName evidence="4">Ketopantoate reductase</fullName>
    </alternativeName>
</protein>
<reference evidence="7 8" key="1">
    <citation type="journal article" date="2006" name="J. Bacteriol.">
        <title>Complete genome sequence of the dehalorespiring bacterium Desulfitobacterium hafniense Y51 and comparison with Dehalococcoides ethenogenes 195.</title>
        <authorList>
            <person name="Nonaka H."/>
            <person name="Keresztes G."/>
            <person name="Shinoda Y."/>
            <person name="Ikenaga Y."/>
            <person name="Abe M."/>
            <person name="Naito K."/>
            <person name="Inatomi K."/>
            <person name="Furukawa K."/>
            <person name="Inui M."/>
            <person name="Yukawa H."/>
        </authorList>
    </citation>
    <scope>NUCLEOTIDE SEQUENCE [LARGE SCALE GENOMIC DNA]</scope>
    <source>
        <strain evidence="7 8">Y51</strain>
    </source>
</reference>
<dbReference type="UniPathway" id="UPA00028">
    <property type="reaction ID" value="UER00004"/>
</dbReference>
<evidence type="ECO:0000256" key="4">
    <source>
        <dbReference type="RuleBase" id="RU362068"/>
    </source>
</evidence>
<evidence type="ECO:0000313" key="8">
    <source>
        <dbReference type="Proteomes" id="UP000001946"/>
    </source>
</evidence>
<dbReference type="Pfam" id="PF02558">
    <property type="entry name" value="ApbA"/>
    <property type="match status" value="1"/>
</dbReference>
<dbReference type="GO" id="GO:0015940">
    <property type="term" value="P:pantothenate biosynthetic process"/>
    <property type="evidence" value="ECO:0007669"/>
    <property type="project" value="UniProtKB-UniPathway"/>
</dbReference>
<evidence type="ECO:0000256" key="2">
    <source>
        <dbReference type="ARBA" id="ARBA00022857"/>
    </source>
</evidence>
<keyword evidence="3 4" id="KW-0560">Oxidoreductase</keyword>
<dbReference type="EC" id="1.1.1.169" evidence="4"/>
<feature type="domain" description="Ketopantoate reductase N-terminal" evidence="5">
    <location>
        <begin position="16"/>
        <end position="165"/>
    </location>
</feature>
<dbReference type="Gene3D" id="3.40.50.720">
    <property type="entry name" value="NAD(P)-binding Rossmann-like Domain"/>
    <property type="match status" value="1"/>
</dbReference>
<gene>
    <name evidence="7" type="ordered locus">DSY0361</name>
</gene>
<dbReference type="InterPro" id="IPR013332">
    <property type="entry name" value="KPR_N"/>
</dbReference>
<dbReference type="HOGENOM" id="CLU_031468_6_1_9"/>
<dbReference type="FunFam" id="1.10.1040.10:FF:000017">
    <property type="entry name" value="2-dehydropantoate 2-reductase"/>
    <property type="match status" value="1"/>
</dbReference>
<organism evidence="7 8">
    <name type="scientific">Desulfitobacterium hafniense (strain Y51)</name>
    <dbReference type="NCBI Taxonomy" id="138119"/>
    <lineage>
        <taxon>Bacteria</taxon>
        <taxon>Bacillati</taxon>
        <taxon>Bacillota</taxon>
        <taxon>Clostridia</taxon>
        <taxon>Eubacteriales</taxon>
        <taxon>Desulfitobacteriaceae</taxon>
        <taxon>Desulfitobacterium</taxon>
    </lineage>
</organism>
<keyword evidence="4" id="KW-0566">Pantothenate biosynthesis</keyword>
<keyword evidence="8" id="KW-1185">Reference proteome</keyword>
<accession>Q250Z2</accession>
<feature type="domain" description="Ketopantoate reductase C-terminal" evidence="6">
    <location>
        <begin position="191"/>
        <end position="315"/>
    </location>
</feature>
<dbReference type="InterPro" id="IPR003710">
    <property type="entry name" value="ApbA"/>
</dbReference>
<dbReference type="PANTHER" id="PTHR21708:SF26">
    <property type="entry name" value="2-DEHYDROPANTOATE 2-REDUCTASE"/>
    <property type="match status" value="1"/>
</dbReference>
<dbReference type="InterPro" id="IPR013752">
    <property type="entry name" value="KPA_reductase"/>
</dbReference>
<proteinExistence type="inferred from homology"/>
<dbReference type="KEGG" id="dsy:DSY0361"/>
<evidence type="ECO:0000259" key="5">
    <source>
        <dbReference type="Pfam" id="PF02558"/>
    </source>
</evidence>
<dbReference type="SUPFAM" id="SSF51735">
    <property type="entry name" value="NAD(P)-binding Rossmann-fold domains"/>
    <property type="match status" value="1"/>
</dbReference>